<evidence type="ECO:0000256" key="7">
    <source>
        <dbReference type="ARBA" id="ARBA00023210"/>
    </source>
</evidence>
<dbReference type="PANTHER" id="PTHR30314:SF23">
    <property type="entry name" value="PLASTID DIVISION PROTEIN FTSZ"/>
    <property type="match status" value="1"/>
</dbReference>
<dbReference type="InterPro" id="IPR024757">
    <property type="entry name" value="FtsZ_C"/>
</dbReference>
<keyword evidence="13" id="KW-1185">Reference proteome</keyword>
<dbReference type="InterPro" id="IPR036525">
    <property type="entry name" value="Tubulin/FtsZ_GTPase_sf"/>
</dbReference>
<dbReference type="EMBL" id="LVLJ01000695">
    <property type="protein sequence ID" value="OAE33088.1"/>
    <property type="molecule type" value="Genomic_DNA"/>
</dbReference>
<comment type="caution">
    <text evidence="12">The sequence shown here is derived from an EMBL/GenBank/DDBJ whole genome shotgun (WGS) entry which is preliminary data.</text>
</comment>
<proteinExistence type="inferred from homology"/>
<feature type="compositionally biased region" description="Basic and acidic residues" evidence="9">
    <location>
        <begin position="61"/>
        <end position="72"/>
    </location>
</feature>
<dbReference type="Gene3D" id="3.30.1330.20">
    <property type="entry name" value="Tubulin/FtsZ, C-terminal domain"/>
    <property type="match status" value="1"/>
</dbReference>
<dbReference type="InterPro" id="IPR037103">
    <property type="entry name" value="Tubulin/FtsZ-like_C"/>
</dbReference>
<evidence type="ECO:0000313" key="13">
    <source>
        <dbReference type="Proteomes" id="UP000077202"/>
    </source>
</evidence>
<keyword evidence="6" id="KW-0342">GTP-binding</keyword>
<reference evidence="12" key="1">
    <citation type="submission" date="2016-03" db="EMBL/GenBank/DDBJ databases">
        <title>Mechanisms controlling the formation of the plant cell surface in tip-growing cells are functionally conserved among land plants.</title>
        <authorList>
            <person name="Honkanen S."/>
            <person name="Jones V.A."/>
            <person name="Morieri G."/>
            <person name="Champion C."/>
            <person name="Hetherington A.J."/>
            <person name="Kelly S."/>
            <person name="Saint-Marcoux D."/>
            <person name="Proust H."/>
            <person name="Prescott H."/>
            <person name="Dolan L."/>
        </authorList>
    </citation>
    <scope>NUCLEOTIDE SEQUENCE [LARGE SCALE GENOMIC DNA]</scope>
    <source>
        <tissue evidence="12">Whole gametophyte</tissue>
    </source>
</reference>
<evidence type="ECO:0000256" key="8">
    <source>
        <dbReference type="ARBA" id="ARBA00023306"/>
    </source>
</evidence>
<dbReference type="PROSITE" id="PS00227">
    <property type="entry name" value="TUBULIN"/>
    <property type="match status" value="1"/>
</dbReference>
<dbReference type="AlphaFoldDB" id="A0A176WIQ3"/>
<dbReference type="HAMAP" id="MF_00909">
    <property type="entry name" value="FtsZ"/>
    <property type="match status" value="1"/>
</dbReference>
<dbReference type="InterPro" id="IPR045061">
    <property type="entry name" value="FtsZ/CetZ"/>
</dbReference>
<dbReference type="GO" id="GO:0003924">
    <property type="term" value="F:GTPase activity"/>
    <property type="evidence" value="ECO:0007669"/>
    <property type="project" value="InterPro"/>
</dbReference>
<gene>
    <name evidence="12" type="ORF">AXG93_1913s1900</name>
</gene>
<dbReference type="SMART" id="SM00865">
    <property type="entry name" value="Tubulin_C"/>
    <property type="match status" value="1"/>
</dbReference>
<evidence type="ECO:0000256" key="4">
    <source>
        <dbReference type="ARBA" id="ARBA00022618"/>
    </source>
</evidence>
<dbReference type="InterPro" id="IPR017975">
    <property type="entry name" value="Tubulin_CS"/>
</dbReference>
<dbReference type="SMART" id="SM00864">
    <property type="entry name" value="Tubulin"/>
    <property type="match status" value="1"/>
</dbReference>
<dbReference type="InterPro" id="IPR000158">
    <property type="entry name" value="Cell_div_FtsZ"/>
</dbReference>
<dbReference type="Pfam" id="PF12327">
    <property type="entry name" value="FtsZ_C"/>
    <property type="match status" value="1"/>
</dbReference>
<feature type="region of interest" description="Disordered" evidence="9">
    <location>
        <begin position="550"/>
        <end position="587"/>
    </location>
</feature>
<dbReference type="GO" id="GO:0005525">
    <property type="term" value="F:GTP binding"/>
    <property type="evidence" value="ECO:0007669"/>
    <property type="project" value="UniProtKB-KW"/>
</dbReference>
<keyword evidence="5" id="KW-0547">Nucleotide-binding</keyword>
<comment type="subcellular location">
    <subcellularLocation>
        <location evidence="1">Cytoplasm</location>
    </subcellularLocation>
</comment>
<keyword evidence="7" id="KW-0717">Septation</keyword>
<dbReference type="PRINTS" id="PR00423">
    <property type="entry name" value="CELLDVISFTSZ"/>
</dbReference>
<dbReference type="InterPro" id="IPR018316">
    <property type="entry name" value="Tubulin/FtsZ_2-layer-sand-dom"/>
</dbReference>
<evidence type="ECO:0000256" key="3">
    <source>
        <dbReference type="ARBA" id="ARBA00022490"/>
    </source>
</evidence>
<evidence type="ECO:0000313" key="12">
    <source>
        <dbReference type="EMBL" id="OAE33088.1"/>
    </source>
</evidence>
<dbReference type="FunFam" id="3.40.50.1440:FF:000023">
    <property type="entry name" value="Cell division protein FtsZ"/>
    <property type="match status" value="1"/>
</dbReference>
<dbReference type="PROSITE" id="PS01135">
    <property type="entry name" value="FTSZ_2"/>
    <property type="match status" value="1"/>
</dbReference>
<dbReference type="InterPro" id="IPR008280">
    <property type="entry name" value="Tub_FtsZ_C"/>
</dbReference>
<dbReference type="SUPFAM" id="SSF55307">
    <property type="entry name" value="Tubulin C-terminal domain-like"/>
    <property type="match status" value="1"/>
</dbReference>
<dbReference type="GO" id="GO:0009507">
    <property type="term" value="C:chloroplast"/>
    <property type="evidence" value="ECO:0007669"/>
    <property type="project" value="TreeGrafter"/>
</dbReference>
<evidence type="ECO:0000259" key="11">
    <source>
        <dbReference type="SMART" id="SM00865"/>
    </source>
</evidence>
<feature type="domain" description="Tubulin/FtsZ 2-layer sandwich" evidence="11">
    <location>
        <begin position="430"/>
        <end position="547"/>
    </location>
</feature>
<dbReference type="FunFam" id="3.30.1330.20:FF:000010">
    <property type="entry name" value="Cell division protein FtsZ 1, chloroplastic"/>
    <property type="match status" value="1"/>
</dbReference>
<keyword evidence="4" id="KW-0132">Cell division</keyword>
<dbReference type="NCBIfam" id="TIGR00065">
    <property type="entry name" value="ftsZ"/>
    <property type="match status" value="1"/>
</dbReference>
<feature type="domain" description="Tubulin/FtsZ GTPase" evidence="10">
    <location>
        <begin position="236"/>
        <end position="428"/>
    </location>
</feature>
<evidence type="ECO:0000256" key="9">
    <source>
        <dbReference type="SAM" id="MobiDB-lite"/>
    </source>
</evidence>
<evidence type="ECO:0000256" key="1">
    <source>
        <dbReference type="ARBA" id="ARBA00004496"/>
    </source>
</evidence>
<comment type="similarity">
    <text evidence="2">Belongs to the FtsZ family.</text>
</comment>
<dbReference type="GO" id="GO:0032153">
    <property type="term" value="C:cell division site"/>
    <property type="evidence" value="ECO:0007669"/>
    <property type="project" value="TreeGrafter"/>
</dbReference>
<organism evidence="12 13">
    <name type="scientific">Marchantia polymorpha subsp. ruderalis</name>
    <dbReference type="NCBI Taxonomy" id="1480154"/>
    <lineage>
        <taxon>Eukaryota</taxon>
        <taxon>Viridiplantae</taxon>
        <taxon>Streptophyta</taxon>
        <taxon>Embryophyta</taxon>
        <taxon>Marchantiophyta</taxon>
        <taxon>Marchantiopsida</taxon>
        <taxon>Marchantiidae</taxon>
        <taxon>Marchantiales</taxon>
        <taxon>Marchantiaceae</taxon>
        <taxon>Marchantia</taxon>
    </lineage>
</organism>
<accession>A0A176WIQ3</accession>
<name>A0A176WIQ3_MARPO</name>
<keyword evidence="8" id="KW-0131">Cell cycle</keyword>
<evidence type="ECO:0000259" key="10">
    <source>
        <dbReference type="SMART" id="SM00864"/>
    </source>
</evidence>
<dbReference type="GO" id="GO:0051301">
    <property type="term" value="P:cell division"/>
    <property type="evidence" value="ECO:0007669"/>
    <property type="project" value="UniProtKB-KW"/>
</dbReference>
<sequence length="587" mass="62798">MQRIPIPIYARKPWKSEDVQVHELPSNSRADLKTKRLTIRDPAFVSSLSVSSLSDLRIVSRREKSKGTEEGNRSVGLVRSKPIGFGPDRQRTRRKRRARARREYPVDEYEDAGVGEEFHRFDISESVDTACLTRGNFKAKEVVDEVRPSLTPNSCHGSSPVFASAARPAICGSVGPAARCCALPALHGKVSSLLSPYLGRSGTLQHDCKRAEWQRAKKSAKGTRIFASMIPMDSARIKVIGVGGGGNNAINRMIGSGLQGVEFWAINTDAQALLQSAATHRVQIGETLTRGLGTGGNPELGEKAAEESLEAIAEAVSDADLVFITAGMGGGTGSGAAPVVARLAKEGGQLTVGVVTYPFTFEGRRRAQQGLEAIEQLRKNVDTLIVIPNDRLLDVVQEATPLQEAFLLADDVLRQGVQGISDIITIPGLVNVDFADVKAVMSNSGTAMLGVGMSTGKNRAEEAAQQATSAPLIERSIERATGVVYNITGGKDLTLQEVNRVSQVVTGLADPAANIIFGAVVDEKYTGAVHVTIIATGFSQTFQKTLIDPKVARQEQQDSPKGVDSPWKRPAPVSSRFPQGLGSKGFL</sequence>
<dbReference type="InterPro" id="IPR020805">
    <property type="entry name" value="Cell_div_FtsZ_CS"/>
</dbReference>
<dbReference type="GO" id="GO:0005874">
    <property type="term" value="C:microtubule"/>
    <property type="evidence" value="ECO:0007669"/>
    <property type="project" value="InterPro"/>
</dbReference>
<dbReference type="GO" id="GO:0010020">
    <property type="term" value="P:chloroplast fission"/>
    <property type="evidence" value="ECO:0007669"/>
    <property type="project" value="TreeGrafter"/>
</dbReference>
<evidence type="ECO:0000256" key="5">
    <source>
        <dbReference type="ARBA" id="ARBA00022741"/>
    </source>
</evidence>
<dbReference type="InterPro" id="IPR003008">
    <property type="entry name" value="Tubulin_FtsZ_GTPase"/>
</dbReference>
<dbReference type="PANTHER" id="PTHR30314">
    <property type="entry name" value="CELL DIVISION PROTEIN FTSZ-RELATED"/>
    <property type="match status" value="1"/>
</dbReference>
<dbReference type="Gene3D" id="3.40.50.1440">
    <property type="entry name" value="Tubulin/FtsZ, GTPase domain"/>
    <property type="match status" value="1"/>
</dbReference>
<keyword evidence="3" id="KW-0963">Cytoplasm</keyword>
<evidence type="ECO:0000256" key="2">
    <source>
        <dbReference type="ARBA" id="ARBA00009690"/>
    </source>
</evidence>
<dbReference type="PROSITE" id="PS01134">
    <property type="entry name" value="FTSZ_1"/>
    <property type="match status" value="1"/>
</dbReference>
<feature type="region of interest" description="Disordered" evidence="9">
    <location>
        <begin position="61"/>
        <end position="99"/>
    </location>
</feature>
<protein>
    <submittedName>
        <fullName evidence="12">Uncharacterized protein</fullName>
    </submittedName>
</protein>
<dbReference type="CDD" id="cd02201">
    <property type="entry name" value="FtsZ_type1"/>
    <property type="match status" value="1"/>
</dbReference>
<evidence type="ECO:0000256" key="6">
    <source>
        <dbReference type="ARBA" id="ARBA00023134"/>
    </source>
</evidence>
<dbReference type="SUPFAM" id="SSF52490">
    <property type="entry name" value="Tubulin nucleotide-binding domain-like"/>
    <property type="match status" value="1"/>
</dbReference>
<dbReference type="Pfam" id="PF00091">
    <property type="entry name" value="Tubulin"/>
    <property type="match status" value="1"/>
</dbReference>
<dbReference type="GO" id="GO:0007017">
    <property type="term" value="P:microtubule-based process"/>
    <property type="evidence" value="ECO:0007669"/>
    <property type="project" value="InterPro"/>
</dbReference>
<dbReference type="Proteomes" id="UP000077202">
    <property type="component" value="Unassembled WGS sequence"/>
</dbReference>